<evidence type="ECO:0000313" key="4">
    <source>
        <dbReference type="EMBL" id="MEV0974959.1"/>
    </source>
</evidence>
<dbReference type="InterPro" id="IPR019775">
    <property type="entry name" value="WD40_repeat_CS"/>
</dbReference>
<dbReference type="InterPro" id="IPR001680">
    <property type="entry name" value="WD40_rpt"/>
</dbReference>
<name>A0ABV3GTK6_MICGL</name>
<comment type="caution">
    <text evidence="4">The sequence shown here is derived from an EMBL/GenBank/DDBJ whole genome shotgun (WGS) entry which is preliminary data.</text>
</comment>
<dbReference type="PRINTS" id="PR00320">
    <property type="entry name" value="GPROTEINBRPT"/>
</dbReference>
<keyword evidence="1 3" id="KW-0853">WD repeat</keyword>
<evidence type="ECO:0008006" key="6">
    <source>
        <dbReference type="Google" id="ProtNLM"/>
    </source>
</evidence>
<sequence length="197" mass="20876">MAFSPDGATLASAGVDGVLRFWDVATGRTTKKTEEASADVVEIDRSGHHAVTLWLDPTDPDFGVIRLWDVATRRPIGAPWQAHAGGADAAAFSSDGRTLATAGRDGEIRLWDVATRRPIGAPIKGHQGFVTSLVFSPDGKVLASAGDDGTVRLWSTNLPDDPQKAVCAVAGRPLTEDEWRRHLPETAAPEDLGCGRG</sequence>
<evidence type="ECO:0000256" key="2">
    <source>
        <dbReference type="ARBA" id="ARBA00022737"/>
    </source>
</evidence>
<proteinExistence type="predicted"/>
<keyword evidence="2" id="KW-0677">Repeat</keyword>
<dbReference type="RefSeq" id="WP_358142146.1">
    <property type="nucleotide sequence ID" value="NZ_JBFALK010000038.1"/>
</dbReference>
<feature type="repeat" description="WD" evidence="3">
    <location>
        <begin position="1"/>
        <end position="32"/>
    </location>
</feature>
<keyword evidence="5" id="KW-1185">Reference proteome</keyword>
<protein>
    <recommendedName>
        <fullName evidence="6">WD40 repeat domain-containing protein</fullName>
    </recommendedName>
</protein>
<dbReference type="Proteomes" id="UP001551675">
    <property type="component" value="Unassembled WGS sequence"/>
</dbReference>
<dbReference type="Pfam" id="PF00400">
    <property type="entry name" value="WD40"/>
    <property type="match status" value="3"/>
</dbReference>
<feature type="repeat" description="WD" evidence="3">
    <location>
        <begin position="80"/>
        <end position="121"/>
    </location>
</feature>
<dbReference type="Gene3D" id="2.130.10.10">
    <property type="entry name" value="YVTN repeat-like/Quinoprotein amine dehydrogenase"/>
    <property type="match status" value="2"/>
</dbReference>
<reference evidence="4 5" key="1">
    <citation type="submission" date="2024-06" db="EMBL/GenBank/DDBJ databases">
        <title>The Natural Products Discovery Center: Release of the First 8490 Sequenced Strains for Exploring Actinobacteria Biosynthetic Diversity.</title>
        <authorList>
            <person name="Kalkreuter E."/>
            <person name="Kautsar S.A."/>
            <person name="Yang D."/>
            <person name="Bader C.D."/>
            <person name="Teijaro C.N."/>
            <person name="Fluegel L."/>
            <person name="Davis C.M."/>
            <person name="Simpson J.R."/>
            <person name="Lauterbach L."/>
            <person name="Steele A.D."/>
            <person name="Gui C."/>
            <person name="Meng S."/>
            <person name="Li G."/>
            <person name="Viehrig K."/>
            <person name="Ye F."/>
            <person name="Su P."/>
            <person name="Kiefer A.F."/>
            <person name="Nichols A."/>
            <person name="Cepeda A.J."/>
            <person name="Yan W."/>
            <person name="Fan B."/>
            <person name="Jiang Y."/>
            <person name="Adhikari A."/>
            <person name="Zheng C.-J."/>
            <person name="Schuster L."/>
            <person name="Cowan T.M."/>
            <person name="Smanski M.J."/>
            <person name="Chevrette M.G."/>
            <person name="De Carvalho L.P.S."/>
            <person name="Shen B."/>
        </authorList>
    </citation>
    <scope>NUCLEOTIDE SEQUENCE [LARGE SCALE GENOMIC DNA]</scope>
    <source>
        <strain evidence="4 5">NPDC050100</strain>
    </source>
</reference>
<evidence type="ECO:0000313" key="5">
    <source>
        <dbReference type="Proteomes" id="UP001551675"/>
    </source>
</evidence>
<dbReference type="InterPro" id="IPR050505">
    <property type="entry name" value="WDR55/POC1"/>
</dbReference>
<evidence type="ECO:0000256" key="1">
    <source>
        <dbReference type="ARBA" id="ARBA00022574"/>
    </source>
</evidence>
<evidence type="ECO:0000256" key="3">
    <source>
        <dbReference type="PROSITE-ProRule" id="PRU00221"/>
    </source>
</evidence>
<dbReference type="PROSITE" id="PS50082">
    <property type="entry name" value="WD_REPEATS_2"/>
    <property type="match status" value="3"/>
</dbReference>
<dbReference type="InterPro" id="IPR011047">
    <property type="entry name" value="Quinoprotein_ADH-like_sf"/>
</dbReference>
<organism evidence="4 5">
    <name type="scientific">Microtetraspora glauca</name>
    <dbReference type="NCBI Taxonomy" id="1996"/>
    <lineage>
        <taxon>Bacteria</taxon>
        <taxon>Bacillati</taxon>
        <taxon>Actinomycetota</taxon>
        <taxon>Actinomycetes</taxon>
        <taxon>Streptosporangiales</taxon>
        <taxon>Streptosporangiaceae</taxon>
        <taxon>Microtetraspora</taxon>
    </lineage>
</organism>
<dbReference type="PANTHER" id="PTHR44019">
    <property type="entry name" value="WD REPEAT-CONTAINING PROTEIN 55"/>
    <property type="match status" value="1"/>
</dbReference>
<dbReference type="PROSITE" id="PS00678">
    <property type="entry name" value="WD_REPEATS_1"/>
    <property type="match status" value="2"/>
</dbReference>
<dbReference type="SMART" id="SM00320">
    <property type="entry name" value="WD40"/>
    <property type="match status" value="3"/>
</dbReference>
<dbReference type="InterPro" id="IPR015943">
    <property type="entry name" value="WD40/YVTN_repeat-like_dom_sf"/>
</dbReference>
<dbReference type="PANTHER" id="PTHR44019:SF8">
    <property type="entry name" value="POC1 CENTRIOLAR PROTEIN HOMOLOG"/>
    <property type="match status" value="1"/>
</dbReference>
<dbReference type="PROSITE" id="PS50294">
    <property type="entry name" value="WD_REPEATS_REGION"/>
    <property type="match status" value="3"/>
</dbReference>
<dbReference type="SUPFAM" id="SSF50998">
    <property type="entry name" value="Quinoprotein alcohol dehydrogenase-like"/>
    <property type="match status" value="1"/>
</dbReference>
<gene>
    <name evidence="4" type="ORF">AB0I59_40760</name>
</gene>
<feature type="repeat" description="WD" evidence="3">
    <location>
        <begin position="123"/>
        <end position="155"/>
    </location>
</feature>
<dbReference type="EMBL" id="JBFALK010000038">
    <property type="protein sequence ID" value="MEV0974959.1"/>
    <property type="molecule type" value="Genomic_DNA"/>
</dbReference>
<dbReference type="InterPro" id="IPR020472">
    <property type="entry name" value="WD40_PAC1"/>
</dbReference>
<accession>A0ABV3GTK6</accession>